<dbReference type="EC" id="2.8.1.8" evidence="9"/>
<comment type="catalytic activity">
    <reaction evidence="8 9">
        <text>[[Fe-S] cluster scaffold protein carrying a second [4Fe-4S](2+) cluster] + N(6)-octanoyl-L-lysyl-[protein] + 2 oxidized [2Fe-2S]-[ferredoxin] + 2 S-adenosyl-L-methionine + 4 H(+) = [[Fe-S] cluster scaffold protein] + N(6)-[(R)-dihydrolipoyl]-L-lysyl-[protein] + 4 Fe(3+) + 2 hydrogen sulfide + 2 5'-deoxyadenosine + 2 L-methionine + 2 reduced [2Fe-2S]-[ferredoxin]</text>
        <dbReference type="Rhea" id="RHEA:16585"/>
        <dbReference type="Rhea" id="RHEA-COMP:9928"/>
        <dbReference type="Rhea" id="RHEA-COMP:10000"/>
        <dbReference type="Rhea" id="RHEA-COMP:10001"/>
        <dbReference type="Rhea" id="RHEA-COMP:10475"/>
        <dbReference type="Rhea" id="RHEA-COMP:14568"/>
        <dbReference type="Rhea" id="RHEA-COMP:14569"/>
        <dbReference type="ChEBI" id="CHEBI:15378"/>
        <dbReference type="ChEBI" id="CHEBI:17319"/>
        <dbReference type="ChEBI" id="CHEBI:29034"/>
        <dbReference type="ChEBI" id="CHEBI:29919"/>
        <dbReference type="ChEBI" id="CHEBI:33722"/>
        <dbReference type="ChEBI" id="CHEBI:33737"/>
        <dbReference type="ChEBI" id="CHEBI:33738"/>
        <dbReference type="ChEBI" id="CHEBI:57844"/>
        <dbReference type="ChEBI" id="CHEBI:59789"/>
        <dbReference type="ChEBI" id="CHEBI:78809"/>
        <dbReference type="ChEBI" id="CHEBI:83100"/>
        <dbReference type="EC" id="2.8.1.8"/>
    </reaction>
</comment>
<evidence type="ECO:0000259" key="10">
    <source>
        <dbReference type="PROSITE" id="PS51918"/>
    </source>
</evidence>
<evidence type="ECO:0000256" key="1">
    <source>
        <dbReference type="ARBA" id="ARBA00022485"/>
    </source>
</evidence>
<feature type="binding site" evidence="9">
    <location>
        <position position="48"/>
    </location>
    <ligand>
        <name>[4Fe-4S] cluster</name>
        <dbReference type="ChEBI" id="CHEBI:49883"/>
        <label>1</label>
    </ligand>
</feature>
<evidence type="ECO:0000256" key="8">
    <source>
        <dbReference type="ARBA" id="ARBA00047326"/>
    </source>
</evidence>
<feature type="binding site" evidence="9">
    <location>
        <position position="276"/>
    </location>
    <ligand>
        <name>[4Fe-4S] cluster</name>
        <dbReference type="ChEBI" id="CHEBI:49883"/>
        <label>1</label>
    </ligand>
</feature>
<comment type="similarity">
    <text evidence="9">Belongs to the radical SAM superfamily. Lipoyl synthase family.</text>
</comment>
<dbReference type="PROSITE" id="PS51918">
    <property type="entry name" value="RADICAL_SAM"/>
    <property type="match status" value="1"/>
</dbReference>
<dbReference type="Proteomes" id="UP000326354">
    <property type="component" value="Chromosome"/>
</dbReference>
<dbReference type="RefSeq" id="WP_151969993.1">
    <property type="nucleotide sequence ID" value="NZ_AP019860.1"/>
</dbReference>
<keyword evidence="12" id="KW-1185">Reference proteome</keyword>
<dbReference type="GO" id="GO:0005737">
    <property type="term" value="C:cytoplasm"/>
    <property type="evidence" value="ECO:0007669"/>
    <property type="project" value="UniProtKB-SubCell"/>
</dbReference>
<accession>A0A5S9IQR1</accession>
<reference evidence="11 12" key="1">
    <citation type="submission" date="2019-08" db="EMBL/GenBank/DDBJ databases">
        <title>Complete genome sequence of Candidatus Uab amorphum.</title>
        <authorList>
            <person name="Shiratori T."/>
            <person name="Suzuki S."/>
            <person name="Kakizawa Y."/>
            <person name="Ishida K."/>
        </authorList>
    </citation>
    <scope>NUCLEOTIDE SEQUENCE [LARGE SCALE GENOMIC DNA]</scope>
    <source>
        <strain evidence="11 12">SRT547</strain>
    </source>
</reference>
<evidence type="ECO:0000256" key="9">
    <source>
        <dbReference type="HAMAP-Rule" id="MF_00206"/>
    </source>
</evidence>
<dbReference type="EMBL" id="AP019860">
    <property type="protein sequence ID" value="BBM85906.1"/>
    <property type="molecule type" value="Genomic_DNA"/>
</dbReference>
<dbReference type="SMART" id="SM00729">
    <property type="entry name" value="Elp3"/>
    <property type="match status" value="1"/>
</dbReference>
<dbReference type="PIRSF" id="PIRSF005963">
    <property type="entry name" value="Lipoyl_synth"/>
    <property type="match status" value="1"/>
</dbReference>
<keyword evidence="5 9" id="KW-0479">Metal-binding</keyword>
<keyword evidence="7 9" id="KW-0411">Iron-sulfur</keyword>
<dbReference type="OrthoDB" id="9787898at2"/>
<dbReference type="SUPFAM" id="SSF102114">
    <property type="entry name" value="Radical SAM enzymes"/>
    <property type="match status" value="1"/>
</dbReference>
<keyword evidence="2 9" id="KW-0963">Cytoplasm</keyword>
<dbReference type="InterPro" id="IPR006638">
    <property type="entry name" value="Elp3/MiaA/NifB-like_rSAM"/>
</dbReference>
<dbReference type="InterPro" id="IPR003698">
    <property type="entry name" value="Lipoyl_synth"/>
</dbReference>
<evidence type="ECO:0000256" key="3">
    <source>
        <dbReference type="ARBA" id="ARBA00022679"/>
    </source>
</evidence>
<feature type="binding site" evidence="9">
    <location>
        <position position="42"/>
    </location>
    <ligand>
        <name>[4Fe-4S] cluster</name>
        <dbReference type="ChEBI" id="CHEBI:49883"/>
        <label>1</label>
    </ligand>
</feature>
<dbReference type="CDD" id="cd01335">
    <property type="entry name" value="Radical_SAM"/>
    <property type="match status" value="1"/>
</dbReference>
<dbReference type="Pfam" id="PF04055">
    <property type="entry name" value="Radical_SAM"/>
    <property type="match status" value="1"/>
</dbReference>
<dbReference type="HAMAP" id="MF_00206">
    <property type="entry name" value="Lipoyl_synth"/>
    <property type="match status" value="1"/>
</dbReference>
<dbReference type="GO" id="GO:0016992">
    <property type="term" value="F:lipoate synthase activity"/>
    <property type="evidence" value="ECO:0007669"/>
    <property type="project" value="UniProtKB-UniRule"/>
</dbReference>
<dbReference type="GO" id="GO:0046872">
    <property type="term" value="F:metal ion binding"/>
    <property type="evidence" value="ECO:0007669"/>
    <property type="project" value="UniProtKB-KW"/>
</dbReference>
<keyword evidence="3 9" id="KW-0808">Transferase</keyword>
<dbReference type="GO" id="GO:0009249">
    <property type="term" value="P:protein lipoylation"/>
    <property type="evidence" value="ECO:0007669"/>
    <property type="project" value="UniProtKB-UniRule"/>
</dbReference>
<evidence type="ECO:0000313" key="12">
    <source>
        <dbReference type="Proteomes" id="UP000326354"/>
    </source>
</evidence>
<evidence type="ECO:0000256" key="2">
    <source>
        <dbReference type="ARBA" id="ARBA00022490"/>
    </source>
</evidence>
<dbReference type="KEGG" id="uam:UABAM_04288"/>
<name>A0A5S9IQR1_UABAM</name>
<dbReference type="NCBIfam" id="TIGR00510">
    <property type="entry name" value="lipA"/>
    <property type="match status" value="1"/>
</dbReference>
<dbReference type="AlphaFoldDB" id="A0A5S9IQR1"/>
<evidence type="ECO:0000256" key="4">
    <source>
        <dbReference type="ARBA" id="ARBA00022691"/>
    </source>
</evidence>
<dbReference type="SFLD" id="SFLDS00029">
    <property type="entry name" value="Radical_SAM"/>
    <property type="match status" value="1"/>
</dbReference>
<organism evidence="11 12">
    <name type="scientific">Uabimicrobium amorphum</name>
    <dbReference type="NCBI Taxonomy" id="2596890"/>
    <lineage>
        <taxon>Bacteria</taxon>
        <taxon>Pseudomonadati</taxon>
        <taxon>Planctomycetota</taxon>
        <taxon>Candidatus Uabimicrobiia</taxon>
        <taxon>Candidatus Uabimicrobiales</taxon>
        <taxon>Candidatus Uabimicrobiaceae</taxon>
        <taxon>Candidatus Uabimicrobium</taxon>
    </lineage>
</organism>
<feature type="binding site" evidence="9">
    <location>
        <position position="70"/>
    </location>
    <ligand>
        <name>[4Fe-4S] cluster</name>
        <dbReference type="ChEBI" id="CHEBI:49883"/>
        <label>2</label>
        <note>4Fe-4S-S-AdoMet</note>
    </ligand>
</feature>
<comment type="pathway">
    <text evidence="9">Protein modification; protein lipoylation via endogenous pathway; protein N(6)-(lipoyl)lysine from octanoyl-[acyl-carrier-protein]: step 2/2.</text>
</comment>
<dbReference type="SFLD" id="SFLDG01058">
    <property type="entry name" value="lipoyl_synthase_like"/>
    <property type="match status" value="1"/>
</dbReference>
<comment type="cofactor">
    <cofactor evidence="9">
        <name>[4Fe-4S] cluster</name>
        <dbReference type="ChEBI" id="CHEBI:49883"/>
    </cofactor>
    <text evidence="9">Binds 2 [4Fe-4S] clusters per subunit. One cluster is coordinated with 3 cysteines and an exchangeable S-adenosyl-L-methionine.</text>
</comment>
<evidence type="ECO:0000256" key="6">
    <source>
        <dbReference type="ARBA" id="ARBA00023004"/>
    </source>
</evidence>
<dbReference type="InterPro" id="IPR007197">
    <property type="entry name" value="rSAM"/>
</dbReference>
<feature type="binding site" evidence="9">
    <location>
        <position position="67"/>
    </location>
    <ligand>
        <name>[4Fe-4S] cluster</name>
        <dbReference type="ChEBI" id="CHEBI:49883"/>
        <label>2</label>
        <note>4Fe-4S-S-AdoMet</note>
    </ligand>
</feature>
<feature type="domain" description="Radical SAM core" evidence="10">
    <location>
        <begin position="49"/>
        <end position="265"/>
    </location>
</feature>
<keyword evidence="1 9" id="KW-0004">4Fe-4S</keyword>
<dbReference type="SFLD" id="SFLDF00271">
    <property type="entry name" value="lipoyl_synthase"/>
    <property type="match status" value="1"/>
</dbReference>
<comment type="subcellular location">
    <subcellularLocation>
        <location evidence="9">Cytoplasm</location>
    </subcellularLocation>
</comment>
<protein>
    <recommendedName>
        <fullName evidence="9">Lipoyl synthase</fullName>
        <ecNumber evidence="9">2.8.1.8</ecNumber>
    </recommendedName>
    <alternativeName>
        <fullName evidence="9">Lip-syn</fullName>
        <shortName evidence="9">LS</shortName>
    </alternativeName>
    <alternativeName>
        <fullName evidence="9">Lipoate synthase</fullName>
    </alternativeName>
    <alternativeName>
        <fullName evidence="9">Lipoic acid synthase</fullName>
    </alternativeName>
    <alternativeName>
        <fullName evidence="9">Sulfur insertion protein LipA</fullName>
    </alternativeName>
</protein>
<evidence type="ECO:0000256" key="7">
    <source>
        <dbReference type="ARBA" id="ARBA00023014"/>
    </source>
</evidence>
<dbReference type="InterPro" id="IPR058240">
    <property type="entry name" value="rSAM_sf"/>
</dbReference>
<dbReference type="PANTHER" id="PTHR10949:SF0">
    <property type="entry name" value="LIPOYL SYNTHASE, MITOCHONDRIAL"/>
    <property type="match status" value="1"/>
</dbReference>
<dbReference type="FunFam" id="3.20.20.70:FF:000040">
    <property type="entry name" value="Lipoyl synthase"/>
    <property type="match status" value="1"/>
</dbReference>
<evidence type="ECO:0000256" key="5">
    <source>
        <dbReference type="ARBA" id="ARBA00022723"/>
    </source>
</evidence>
<dbReference type="GO" id="GO:0051539">
    <property type="term" value="F:4 iron, 4 sulfur cluster binding"/>
    <property type="evidence" value="ECO:0007669"/>
    <property type="project" value="UniProtKB-UniRule"/>
</dbReference>
<feature type="binding site" evidence="9">
    <location>
        <position position="63"/>
    </location>
    <ligand>
        <name>[4Fe-4S] cluster</name>
        <dbReference type="ChEBI" id="CHEBI:49883"/>
        <label>2</label>
        <note>4Fe-4S-S-AdoMet</note>
    </ligand>
</feature>
<dbReference type="PANTHER" id="PTHR10949">
    <property type="entry name" value="LIPOYL SYNTHASE"/>
    <property type="match status" value="1"/>
</dbReference>
<feature type="binding site" evidence="9">
    <location>
        <position position="37"/>
    </location>
    <ligand>
        <name>[4Fe-4S] cluster</name>
        <dbReference type="ChEBI" id="CHEBI:49883"/>
        <label>1</label>
    </ligand>
</feature>
<sequence>MNKLYNKPEWLKIKIEHDPKFDDVRKTLSENSLVTVCEEAHCPNINECWSSGTATFMVLGDTCTRGCRFCNVKSGRYGANIDPMEPMKIAESVKKWGLDYIVITSVDRDDLPDQGSEHFAKVITTVHQQSPEVLIEVLVPDFRGDVKCVETVVQARPNVFAHNVETIERLQGRVRDNRATYEQSLMVLEYAKKQGLYTKSSLMVGLGETEEEIAQTMDDLRRIDVDFLTLGQYLRPSLKHLEVVEYVHPDQFEHYKKIGLEKGFRYIAAGPFVRSSYKAGEFFIKSIVKENGNDGA</sequence>
<dbReference type="UniPathway" id="UPA00538">
    <property type="reaction ID" value="UER00593"/>
</dbReference>
<proteinExistence type="inferred from homology"/>
<dbReference type="Gene3D" id="3.20.20.70">
    <property type="entry name" value="Aldolase class I"/>
    <property type="match status" value="1"/>
</dbReference>
<gene>
    <name evidence="9" type="primary">lipA</name>
    <name evidence="11" type="ORF">UABAM_04288</name>
</gene>
<dbReference type="InterPro" id="IPR013785">
    <property type="entry name" value="Aldolase_TIM"/>
</dbReference>
<comment type="function">
    <text evidence="9">Catalyzes the radical-mediated insertion of two sulfur atoms into the C-6 and C-8 positions of the octanoyl moiety bound to the lipoyl domains of lipoate-dependent enzymes, thereby converting the octanoylated domains into lipoylated derivatives.</text>
</comment>
<keyword evidence="4 9" id="KW-0949">S-adenosyl-L-methionine</keyword>
<dbReference type="NCBIfam" id="NF004019">
    <property type="entry name" value="PRK05481.1"/>
    <property type="match status" value="1"/>
</dbReference>
<dbReference type="NCBIfam" id="NF009544">
    <property type="entry name" value="PRK12928.1"/>
    <property type="match status" value="1"/>
</dbReference>
<keyword evidence="6 9" id="KW-0408">Iron</keyword>
<evidence type="ECO:0000313" key="11">
    <source>
        <dbReference type="EMBL" id="BBM85906.1"/>
    </source>
</evidence>